<evidence type="ECO:0000313" key="1">
    <source>
        <dbReference type="EMBL" id="CAG8670303.1"/>
    </source>
</evidence>
<reference evidence="1" key="1">
    <citation type="submission" date="2021-06" db="EMBL/GenBank/DDBJ databases">
        <authorList>
            <person name="Kallberg Y."/>
            <person name="Tangrot J."/>
            <person name="Rosling A."/>
        </authorList>
    </citation>
    <scope>NUCLEOTIDE SEQUENCE</scope>
    <source>
        <strain evidence="1">MA461A</strain>
    </source>
</reference>
<protein>
    <submittedName>
        <fullName evidence="1">2192_t:CDS:1</fullName>
    </submittedName>
</protein>
<comment type="caution">
    <text evidence="1">The sequence shown here is derived from an EMBL/GenBank/DDBJ whole genome shotgun (WGS) entry which is preliminary data.</text>
</comment>
<dbReference type="Proteomes" id="UP000789920">
    <property type="component" value="Unassembled WGS sequence"/>
</dbReference>
<feature type="non-terminal residue" evidence="1">
    <location>
        <position position="48"/>
    </location>
</feature>
<accession>A0ACA9NVX3</accession>
<dbReference type="EMBL" id="CAJVQC010015776">
    <property type="protein sequence ID" value="CAG8670303.1"/>
    <property type="molecule type" value="Genomic_DNA"/>
</dbReference>
<proteinExistence type="predicted"/>
<sequence length="48" mass="5520">MKIYIKQLTRLFKILQKKRGIVVERDATTNILPNAEVKIVLSADIEAH</sequence>
<gene>
    <name evidence="1" type="ORF">RPERSI_LOCUS8646</name>
</gene>
<evidence type="ECO:0000313" key="2">
    <source>
        <dbReference type="Proteomes" id="UP000789920"/>
    </source>
</evidence>
<name>A0ACA9NVX3_9GLOM</name>
<keyword evidence="2" id="KW-1185">Reference proteome</keyword>
<organism evidence="1 2">
    <name type="scientific">Racocetra persica</name>
    <dbReference type="NCBI Taxonomy" id="160502"/>
    <lineage>
        <taxon>Eukaryota</taxon>
        <taxon>Fungi</taxon>
        <taxon>Fungi incertae sedis</taxon>
        <taxon>Mucoromycota</taxon>
        <taxon>Glomeromycotina</taxon>
        <taxon>Glomeromycetes</taxon>
        <taxon>Diversisporales</taxon>
        <taxon>Gigasporaceae</taxon>
        <taxon>Racocetra</taxon>
    </lineage>
</organism>